<accession>A0ACC3N317</accession>
<keyword evidence="2" id="KW-1185">Reference proteome</keyword>
<comment type="caution">
    <text evidence="1">The sequence shown here is derived from an EMBL/GenBank/DDBJ whole genome shotgun (WGS) entry which is preliminary data.</text>
</comment>
<sequence>MITADQGKEDQIDKKTLEISQADDEVYKNMAELADELPDNSPRFVLLSYPLTLSSGRLSVPYVMLNYLPPTCSSEMRMLYAGAKELLRNQAEVGRLIEMDSTDDLESIEEKLKGED</sequence>
<evidence type="ECO:0000313" key="2">
    <source>
        <dbReference type="Proteomes" id="UP001281147"/>
    </source>
</evidence>
<protein>
    <submittedName>
        <fullName evidence="1">Uncharacterized protein</fullName>
    </submittedName>
</protein>
<reference evidence="1" key="1">
    <citation type="submission" date="2023-07" db="EMBL/GenBank/DDBJ databases">
        <title>Black Yeasts Isolated from many extreme environments.</title>
        <authorList>
            <person name="Coleine C."/>
            <person name="Stajich J.E."/>
            <person name="Selbmann L."/>
        </authorList>
    </citation>
    <scope>NUCLEOTIDE SEQUENCE</scope>
    <source>
        <strain evidence="1">CCFEE 5714</strain>
    </source>
</reference>
<name>A0ACC3N317_9PEZI</name>
<gene>
    <name evidence="1" type="ORF">LTR37_012134</name>
</gene>
<organism evidence="1 2">
    <name type="scientific">Vermiconidia calcicola</name>
    <dbReference type="NCBI Taxonomy" id="1690605"/>
    <lineage>
        <taxon>Eukaryota</taxon>
        <taxon>Fungi</taxon>
        <taxon>Dikarya</taxon>
        <taxon>Ascomycota</taxon>
        <taxon>Pezizomycotina</taxon>
        <taxon>Dothideomycetes</taxon>
        <taxon>Dothideomycetidae</taxon>
        <taxon>Mycosphaerellales</taxon>
        <taxon>Extremaceae</taxon>
        <taxon>Vermiconidia</taxon>
    </lineage>
</organism>
<dbReference type="EMBL" id="JAUTXU010000110">
    <property type="protein sequence ID" value="KAK3707492.1"/>
    <property type="molecule type" value="Genomic_DNA"/>
</dbReference>
<evidence type="ECO:0000313" key="1">
    <source>
        <dbReference type="EMBL" id="KAK3707492.1"/>
    </source>
</evidence>
<dbReference type="Proteomes" id="UP001281147">
    <property type="component" value="Unassembled WGS sequence"/>
</dbReference>
<proteinExistence type="predicted"/>